<reference evidence="9 10" key="1">
    <citation type="submission" date="2015-01" db="EMBL/GenBank/DDBJ databases">
        <title>The Genome Sequence of Exophiala mesophila CBS40295.</title>
        <authorList>
            <consortium name="The Broad Institute Genomics Platform"/>
            <person name="Cuomo C."/>
            <person name="de Hoog S."/>
            <person name="Gorbushina A."/>
            <person name="Stielow B."/>
            <person name="Teixiera M."/>
            <person name="Abouelleil A."/>
            <person name="Chapman S.B."/>
            <person name="Priest M."/>
            <person name="Young S.K."/>
            <person name="Wortman J."/>
            <person name="Nusbaum C."/>
            <person name="Birren B."/>
        </authorList>
    </citation>
    <scope>NUCLEOTIDE SEQUENCE [LARGE SCALE GENOMIC DNA]</scope>
    <source>
        <strain evidence="9 10">CBS 40295</strain>
    </source>
</reference>
<evidence type="ECO:0000256" key="1">
    <source>
        <dbReference type="ARBA" id="ARBA00022723"/>
    </source>
</evidence>
<feature type="domain" description="Zn(2)-C6 fungal-type" evidence="8">
    <location>
        <begin position="121"/>
        <end position="152"/>
    </location>
</feature>
<feature type="region of interest" description="Disordered" evidence="7">
    <location>
        <begin position="691"/>
        <end position="716"/>
    </location>
</feature>
<protein>
    <recommendedName>
        <fullName evidence="8">Zn(2)-C6 fungal-type domain-containing protein</fullName>
    </recommendedName>
</protein>
<feature type="region of interest" description="Disordered" evidence="7">
    <location>
        <begin position="1"/>
        <end position="28"/>
    </location>
</feature>
<dbReference type="GO" id="GO:0000981">
    <property type="term" value="F:DNA-binding transcription factor activity, RNA polymerase II-specific"/>
    <property type="evidence" value="ECO:0007669"/>
    <property type="project" value="InterPro"/>
</dbReference>
<keyword evidence="6" id="KW-0175">Coiled coil</keyword>
<feature type="compositionally biased region" description="Polar residues" evidence="7">
    <location>
        <begin position="1"/>
        <end position="15"/>
    </location>
</feature>
<dbReference type="PROSITE" id="PS50048">
    <property type="entry name" value="ZN2_CY6_FUNGAL_2"/>
    <property type="match status" value="1"/>
</dbReference>
<dbReference type="CDD" id="cd00067">
    <property type="entry name" value="GAL4"/>
    <property type="match status" value="1"/>
</dbReference>
<dbReference type="HOGENOM" id="CLU_007604_0_0_1"/>
<evidence type="ECO:0000256" key="6">
    <source>
        <dbReference type="SAM" id="Coils"/>
    </source>
</evidence>
<organism evidence="9 10">
    <name type="scientific">Exophiala mesophila</name>
    <name type="common">Black yeast-like fungus</name>
    <dbReference type="NCBI Taxonomy" id="212818"/>
    <lineage>
        <taxon>Eukaryota</taxon>
        <taxon>Fungi</taxon>
        <taxon>Dikarya</taxon>
        <taxon>Ascomycota</taxon>
        <taxon>Pezizomycotina</taxon>
        <taxon>Eurotiomycetes</taxon>
        <taxon>Chaetothyriomycetidae</taxon>
        <taxon>Chaetothyriales</taxon>
        <taxon>Herpotrichiellaceae</taxon>
        <taxon>Exophiala</taxon>
    </lineage>
</organism>
<sequence length="797" mass="90184">MFSLTSGIHNQSSPFRETPSVDSEDSPVKTEFPIHRHTLQASYPSNQHSWPVVSPPASATMLPSNPHRDMESISPQETTAYLGDNLRPSGGPSGTPSPAQLSAMMLHNPKRAYRQRRKDPSCDACRERKVKCDATETTSCTECSSRNVRCQFTKDTNRRMSSIKQVQDLERQLVEARQQLERFRSVERKIDVSAELRPGSASSILTEFVSVGRSPRRMLKARSPQDLTYARSHLNDVGRGLLKPPVTGAPSRPHGSYSHVSDLPGLPSQAGAERLFHYYHESIHRHFPVLHWSTFQQHFATFTETGNSSSLPRDWLALLYVVLANGALATHDPARLGEAQDYLTRGISSINFWEDDVTPNQAVVALLASTALVEMNRKSAGWIWLGSSIRILQDLGFHVQGGEWSPVEGELRKRIWYSVYVWDRILALELGKPMLINDDEFDTEYPEVLDDERLVVEDAQSPAPPTLLLANIHIARLMSPLAKAFRTLCITNEALNRFENYLGDCLSLFPRILQLSSSIPLDACIMAPIMHFQNVRILLHRHNLSPSCSPEQRLQAIEQCTHAARDTATLLSRCMIPHMNAHEWEQRFVLSTTTILCTHLWRCMLFLVFRQQYDACYIVLRAAMTIGEARNINISCGRYLASFTRKLIERYEQSPNIDVEQDEDLLVFLSADLQATTNSWVWGNAETGTHLSRRQKHGRPRHTSIEQDSQPQNERYSPSWAGMLTEEEQHDWGGWQNVERSVRYLQQLTESRVNVANHVQPNTTTTSQTTGPILAPINTAQPTQDVNRSRMTIANII</sequence>
<dbReference type="PANTHER" id="PTHR46910">
    <property type="entry name" value="TRANSCRIPTION FACTOR PDR1"/>
    <property type="match status" value="1"/>
</dbReference>
<dbReference type="Gene3D" id="4.10.240.10">
    <property type="entry name" value="Zn(2)-C6 fungal-type DNA-binding domain"/>
    <property type="match status" value="1"/>
</dbReference>
<evidence type="ECO:0000256" key="3">
    <source>
        <dbReference type="ARBA" id="ARBA00023125"/>
    </source>
</evidence>
<proteinExistence type="predicted"/>
<keyword evidence="2" id="KW-0805">Transcription regulation</keyword>
<evidence type="ECO:0000256" key="5">
    <source>
        <dbReference type="ARBA" id="ARBA00023242"/>
    </source>
</evidence>
<keyword evidence="3" id="KW-0238">DNA-binding</keyword>
<keyword evidence="1" id="KW-0479">Metal-binding</keyword>
<dbReference type="PANTHER" id="PTHR46910:SF1">
    <property type="entry name" value="MISCELLANEOUS ZN(II)2CYS6 TRANSCRIPTION FACTOR (EUROFUNG)-RELATED"/>
    <property type="match status" value="1"/>
</dbReference>
<gene>
    <name evidence="9" type="ORF">PV10_07375</name>
</gene>
<dbReference type="VEuPathDB" id="FungiDB:PV10_07375"/>
<dbReference type="Pfam" id="PF00172">
    <property type="entry name" value="Zn_clus"/>
    <property type="match status" value="1"/>
</dbReference>
<dbReference type="RefSeq" id="XP_016221603.1">
    <property type="nucleotide sequence ID" value="XM_016372271.1"/>
</dbReference>
<dbReference type="CDD" id="cd12148">
    <property type="entry name" value="fungal_TF_MHR"/>
    <property type="match status" value="1"/>
</dbReference>
<dbReference type="Proteomes" id="UP000054302">
    <property type="component" value="Unassembled WGS sequence"/>
</dbReference>
<dbReference type="GeneID" id="27325220"/>
<dbReference type="InterPro" id="IPR007219">
    <property type="entry name" value="XnlR_reg_dom"/>
</dbReference>
<dbReference type="PROSITE" id="PS00463">
    <property type="entry name" value="ZN2_CY6_FUNGAL_1"/>
    <property type="match status" value="1"/>
</dbReference>
<dbReference type="SUPFAM" id="SSF57701">
    <property type="entry name" value="Zn2/Cys6 DNA-binding domain"/>
    <property type="match status" value="1"/>
</dbReference>
<evidence type="ECO:0000313" key="9">
    <source>
        <dbReference type="EMBL" id="KIV90029.1"/>
    </source>
</evidence>
<feature type="coiled-coil region" evidence="6">
    <location>
        <begin position="159"/>
        <end position="186"/>
    </location>
</feature>
<dbReference type="GO" id="GO:0008270">
    <property type="term" value="F:zinc ion binding"/>
    <property type="evidence" value="ECO:0007669"/>
    <property type="project" value="InterPro"/>
</dbReference>
<dbReference type="InterPro" id="IPR050987">
    <property type="entry name" value="AtrR-like"/>
</dbReference>
<keyword evidence="10" id="KW-1185">Reference proteome</keyword>
<evidence type="ECO:0000256" key="7">
    <source>
        <dbReference type="SAM" id="MobiDB-lite"/>
    </source>
</evidence>
<keyword evidence="5" id="KW-0539">Nucleus</keyword>
<name>A0A0D1Z7U7_EXOME</name>
<dbReference type="InterPro" id="IPR001138">
    <property type="entry name" value="Zn2Cys6_DnaBD"/>
</dbReference>
<evidence type="ECO:0000313" key="10">
    <source>
        <dbReference type="Proteomes" id="UP000054302"/>
    </source>
</evidence>
<dbReference type="AlphaFoldDB" id="A0A0D1Z7U7"/>
<dbReference type="SMART" id="SM00906">
    <property type="entry name" value="Fungal_trans"/>
    <property type="match status" value="1"/>
</dbReference>
<accession>A0A0D1Z7U7</accession>
<dbReference type="InterPro" id="IPR036864">
    <property type="entry name" value="Zn2-C6_fun-type_DNA-bd_sf"/>
</dbReference>
<feature type="compositionally biased region" description="Polar residues" evidence="7">
    <location>
        <begin position="706"/>
        <end position="716"/>
    </location>
</feature>
<dbReference type="OMA" id="CIHSVLP"/>
<dbReference type="EMBL" id="KN847524">
    <property type="protein sequence ID" value="KIV90029.1"/>
    <property type="molecule type" value="Genomic_DNA"/>
</dbReference>
<keyword evidence="4" id="KW-0804">Transcription</keyword>
<dbReference type="Pfam" id="PF04082">
    <property type="entry name" value="Fungal_trans"/>
    <property type="match status" value="1"/>
</dbReference>
<evidence type="ECO:0000259" key="8">
    <source>
        <dbReference type="PROSITE" id="PS50048"/>
    </source>
</evidence>
<evidence type="ECO:0000256" key="4">
    <source>
        <dbReference type="ARBA" id="ARBA00023163"/>
    </source>
</evidence>
<dbReference type="OrthoDB" id="2110361at2759"/>
<feature type="compositionally biased region" description="Basic residues" evidence="7">
    <location>
        <begin position="691"/>
        <end position="702"/>
    </location>
</feature>
<evidence type="ECO:0000256" key="2">
    <source>
        <dbReference type="ARBA" id="ARBA00023015"/>
    </source>
</evidence>
<dbReference type="SMART" id="SM00066">
    <property type="entry name" value="GAL4"/>
    <property type="match status" value="1"/>
</dbReference>
<dbReference type="GO" id="GO:0006351">
    <property type="term" value="P:DNA-templated transcription"/>
    <property type="evidence" value="ECO:0007669"/>
    <property type="project" value="InterPro"/>
</dbReference>
<dbReference type="GO" id="GO:0003677">
    <property type="term" value="F:DNA binding"/>
    <property type="evidence" value="ECO:0007669"/>
    <property type="project" value="UniProtKB-KW"/>
</dbReference>
<dbReference type="STRING" id="212818.A0A0D1Z7U7"/>